<evidence type="ECO:0000313" key="2">
    <source>
        <dbReference type="EMBL" id="CAI4032650.1"/>
    </source>
</evidence>
<organism evidence="3 4">
    <name type="scientific">Nitrospira tepida</name>
    <dbReference type="NCBI Taxonomy" id="2973512"/>
    <lineage>
        <taxon>Bacteria</taxon>
        <taxon>Pseudomonadati</taxon>
        <taxon>Nitrospirota</taxon>
        <taxon>Nitrospiria</taxon>
        <taxon>Nitrospirales</taxon>
        <taxon>Nitrospiraceae</taxon>
        <taxon>Nitrospira</taxon>
    </lineage>
</organism>
<dbReference type="EMBL" id="OX365700">
    <property type="protein sequence ID" value="CAI4032741.1"/>
    <property type="molecule type" value="Genomic_DNA"/>
</dbReference>
<dbReference type="EMBL" id="OX365700">
    <property type="protein sequence ID" value="CAI4032650.1"/>
    <property type="molecule type" value="Genomic_DNA"/>
</dbReference>
<evidence type="ECO:0000313" key="3">
    <source>
        <dbReference type="EMBL" id="CAI4032741.1"/>
    </source>
</evidence>
<dbReference type="RefSeq" id="WP_289269371.1">
    <property type="nucleotide sequence ID" value="NZ_OX365700.1"/>
</dbReference>
<dbReference type="Pfam" id="PF13701">
    <property type="entry name" value="DDE_Tnp_1_4"/>
    <property type="match status" value="1"/>
</dbReference>
<dbReference type="InterPro" id="IPR025668">
    <property type="entry name" value="Tnp_DDE_dom"/>
</dbReference>
<evidence type="ECO:0000313" key="4">
    <source>
        <dbReference type="Proteomes" id="UP001179121"/>
    </source>
</evidence>
<dbReference type="NCBIfam" id="NF033539">
    <property type="entry name" value="transpos_IS1380"/>
    <property type="match status" value="1"/>
</dbReference>
<dbReference type="InterPro" id="IPR047960">
    <property type="entry name" value="Transpos_IS1380"/>
</dbReference>
<feature type="domain" description="Transposase DDE" evidence="1">
    <location>
        <begin position="23"/>
        <end position="457"/>
    </location>
</feature>
<protein>
    <submittedName>
        <fullName evidence="3">Transposase</fullName>
    </submittedName>
</protein>
<name>A0AA86N167_9BACT</name>
<dbReference type="KEGG" id="nti:DNFV4_03171"/>
<accession>A0AA86N167</accession>
<keyword evidence="4" id="KW-1185">Reference proteome</keyword>
<dbReference type="KEGG" id="nti:DNFV4_03080"/>
<dbReference type="Proteomes" id="UP001179121">
    <property type="component" value="Chromosome"/>
</dbReference>
<sequence>MPEKPFASPRLPFEIDDRIDPRLVTAHAGVPLVIELFRRVGAAQVVDEQVRIKQRQRGVTSAQWVETLIALWAAGGDRCQDLTTLRADAALAALLGYELPAATTMRDFLEACHVEDLPLLRAGEQTAVPEESAPLAGVGAANRRILAAVQQQMPQRTATLDVDATILEAHKRTATVTYEGTSGYQPVVVVWAEQDLVVHDEFRDGNVPAGCGNVRILERAVAALPAGVEQLFVRGDSALYEQEVLAWCEEPARGIGYAISADMSPPLRAEIERLPGTAWQPDRDEPDMIREWAEVPSVPDDKDYRKGRPCARRYLAIRVRHRQGELFADGSTAKHFAIVTNREGDGRSLIRWHREKAGTVEHVHHVLKNELAAEALPSGKFGANAAWFRLNVLTYNLLSALKRLALPGDFSDARPKRLRFLVFNTVGTVIHHARRTLLRLTAAVQQTLLALARSKILALSPA</sequence>
<evidence type="ECO:0000259" key="1">
    <source>
        <dbReference type="Pfam" id="PF13701"/>
    </source>
</evidence>
<reference evidence="3" key="1">
    <citation type="submission" date="2022-10" db="EMBL/GenBank/DDBJ databases">
        <authorList>
            <person name="Koch H."/>
        </authorList>
    </citation>
    <scope>NUCLEOTIDE SEQUENCE</scope>
    <source>
        <strain evidence="3">DNF</strain>
    </source>
</reference>
<dbReference type="AlphaFoldDB" id="A0AA86N167"/>
<gene>
    <name evidence="2" type="ORF">DNFV4_03080</name>
    <name evidence="3" type="ORF">DNFV4_03171</name>
</gene>
<proteinExistence type="predicted"/>